<dbReference type="WBParaSite" id="ACRNAN_scaffold15098.g12873.t1">
    <property type="protein sequence ID" value="ACRNAN_scaffold15098.g12873.t1"/>
    <property type="gene ID" value="ACRNAN_scaffold15098.g12873"/>
</dbReference>
<dbReference type="AlphaFoldDB" id="A0A914CW92"/>
<dbReference type="Pfam" id="PF16116">
    <property type="entry name" value="DUF4832"/>
    <property type="match status" value="1"/>
</dbReference>
<organism evidence="2 3">
    <name type="scientific">Acrobeloides nanus</name>
    <dbReference type="NCBI Taxonomy" id="290746"/>
    <lineage>
        <taxon>Eukaryota</taxon>
        <taxon>Metazoa</taxon>
        <taxon>Ecdysozoa</taxon>
        <taxon>Nematoda</taxon>
        <taxon>Chromadorea</taxon>
        <taxon>Rhabditida</taxon>
        <taxon>Tylenchina</taxon>
        <taxon>Cephalobomorpha</taxon>
        <taxon>Cephaloboidea</taxon>
        <taxon>Cephalobidae</taxon>
        <taxon>Acrobeloides</taxon>
    </lineage>
</organism>
<proteinExistence type="predicted"/>
<evidence type="ECO:0000259" key="1">
    <source>
        <dbReference type="Pfam" id="PF16116"/>
    </source>
</evidence>
<reference evidence="3" key="1">
    <citation type="submission" date="2022-11" db="UniProtKB">
        <authorList>
            <consortium name="WormBaseParasite"/>
        </authorList>
    </citation>
    <scope>IDENTIFICATION</scope>
</reference>
<evidence type="ECO:0000313" key="2">
    <source>
        <dbReference type="Proteomes" id="UP000887540"/>
    </source>
</evidence>
<protein>
    <submittedName>
        <fullName evidence="3">DUF4832 domain-containing protein</fullName>
    </submittedName>
</protein>
<dbReference type="InterPro" id="IPR032267">
    <property type="entry name" value="DUF4832"/>
</dbReference>
<sequence>MSLKSSITQVNPGIGLVFWPYTDWTNALNGTNDDPYTAYSLEFFYVPIDQIVVGRVNGTLQYDWSYIEDNVNWIASHGHQAIFRPRYDALGFVDCFGPKIAFDDAAFAKAYENGTYDATAMANMNWFTRYRNHPLGGEIAYYVNSNGVSIQEHALDINGPEGQSLPDNVAEYKYTYLIAGNQPDYHYDGPLTQFQRIRQVGQTFGYKLTVTGFQTNGTNTKVTIKNTGVAPPYYDMHIQINRVTGASTTLKGLQPGNSWTYTVTHPKTTKPTLKIVSPHILSNQTIQYEADL</sequence>
<name>A0A914CW92_9BILA</name>
<keyword evidence="2" id="KW-1185">Reference proteome</keyword>
<evidence type="ECO:0000313" key="3">
    <source>
        <dbReference type="WBParaSite" id="ACRNAN_scaffold15098.g12873.t1"/>
    </source>
</evidence>
<feature type="domain" description="DUF4832" evidence="1">
    <location>
        <begin position="102"/>
        <end position="249"/>
    </location>
</feature>
<accession>A0A914CW92</accession>
<dbReference type="Proteomes" id="UP000887540">
    <property type="component" value="Unplaced"/>
</dbReference>